<proteinExistence type="predicted"/>
<feature type="compositionally biased region" description="Basic residues" evidence="2">
    <location>
        <begin position="458"/>
        <end position="477"/>
    </location>
</feature>
<accession>A0A0L7M8K4</accession>
<dbReference type="OMA" id="ECVNINV"/>
<protein>
    <submittedName>
        <fullName evidence="3">Uncharacterized protein</fullName>
    </submittedName>
</protein>
<name>A0A0L7M8K4_PLAF4</name>
<keyword evidence="1" id="KW-0175">Coiled coil</keyword>
<gene>
    <name evidence="3" type="ORF">PFDG_04399</name>
</gene>
<sequence length="660" mass="78728">MCRVYHININHTILCNENILSLANKTLLFIVFINHHLIKDNEKEFFNFLFIQLNKYNEYMLPIIQEIFVTYLKKKKKLMLNKEIYQYLDNYLNDNISLLLKYRKKENLFFFLNVLSIYKIFIKKYISNNDQNVYTIKNEDNVHIILNIKHIINNVNKLLEYLVHISKDYIYNNTNIDISLYNQDSIYYNKPEENTNDKRTSYFVDNIIKEVDKEKYAINSVQSINHEFNTTLVQNYSLYQNNNLFSYITYHICTFFNDISNIIDTECISINTTYFIHFMKPFLSSHNNEDDLFLTYFLIKHLYTYTENLLKKCPIIFDGFVNYIMYLFKHINLLTKNNFSITEQTNLINILNKIKNVEHNHLQNIHEQNSQHYLYTYQNHMANTNSIFYLNKIKTFLLNNLDSISNDKKTPFYIANKKKKLKYKSPRQIKNIHHNNNESGLVLSAQESVNSASQIINKQKKKKKKKDKKKKKKKKKNPLAEIKNPINDVKRSKQEINESNESLDERIDEEIERNSQNSIMDNNIISYNVNEIEQSQNSGKNEEYTEMEQEQNELNNDMMVTYNVTNNNEHMNKENDKLCNNENEYNEFNSISVKNKCDETLKKKMEKKKSLKNKNLDHNNNVAHKNSLEIKTLKENIKMVSSSDAINSLKFMKQSILNDL</sequence>
<dbReference type="Proteomes" id="UP000054282">
    <property type="component" value="Unassembled WGS sequence"/>
</dbReference>
<feature type="region of interest" description="Disordered" evidence="2">
    <location>
        <begin position="452"/>
        <end position="503"/>
    </location>
</feature>
<feature type="coiled-coil region" evidence="1">
    <location>
        <begin position="594"/>
        <end position="621"/>
    </location>
</feature>
<evidence type="ECO:0000256" key="2">
    <source>
        <dbReference type="SAM" id="MobiDB-lite"/>
    </source>
</evidence>
<dbReference type="EMBL" id="GG701928">
    <property type="protein sequence ID" value="KOB89133.1"/>
    <property type="molecule type" value="Genomic_DNA"/>
</dbReference>
<reference evidence="4" key="2">
    <citation type="submission" date="2006-09" db="EMBL/GenBank/DDBJ databases">
        <title>The genome sequence of Plasmodium falciparum Dd2.</title>
        <authorList>
            <consortium name="The Broad Institute Genome Sequencing Platform"/>
            <person name="Birren B."/>
            <person name="Lander E."/>
            <person name="Galagan J."/>
            <person name="Nusbaum C."/>
            <person name="Devon K."/>
            <person name="Henn M."/>
            <person name="Jaffe D."/>
            <person name="Butler J."/>
            <person name="Alvarez P."/>
            <person name="Gnerre S."/>
            <person name="Grabherr M."/>
            <person name="Kleber M."/>
            <person name="Mauceli E."/>
            <person name="Brockman W."/>
            <person name="MacCallum I.A."/>
            <person name="Rounsley S."/>
            <person name="Young S."/>
            <person name="LaButti K."/>
            <person name="Pushparaj V."/>
            <person name="DeCaprio D."/>
            <person name="Crawford M."/>
            <person name="Koehrsen M."/>
            <person name="Engels R."/>
            <person name="Montgomery P."/>
            <person name="Pearson M."/>
            <person name="Howarth C."/>
            <person name="Larson L."/>
            <person name="Luoma S."/>
            <person name="White J."/>
            <person name="Kodira C."/>
            <person name="Zeng Q."/>
            <person name="O'Leary S."/>
            <person name="Yandava C."/>
            <person name="Alvarado L."/>
            <person name="Wirth D."/>
            <person name="Volkman S."/>
            <person name="Hartl D."/>
        </authorList>
    </citation>
    <scope>NUCLEOTIDE SEQUENCE [LARGE SCALE GENOMIC DNA]</scope>
</reference>
<organism evidence="3 4">
    <name type="scientific">Plasmodium falciparum (isolate Dd2)</name>
    <dbReference type="NCBI Taxonomy" id="57267"/>
    <lineage>
        <taxon>Eukaryota</taxon>
        <taxon>Sar</taxon>
        <taxon>Alveolata</taxon>
        <taxon>Apicomplexa</taxon>
        <taxon>Aconoidasida</taxon>
        <taxon>Haemosporida</taxon>
        <taxon>Plasmodiidae</taxon>
        <taxon>Plasmodium</taxon>
        <taxon>Plasmodium (Laverania)</taxon>
    </lineage>
</organism>
<reference evidence="4" key="1">
    <citation type="submission" date="2006-09" db="EMBL/GenBank/DDBJ databases">
        <title>Annotation of Plasmodium falciparum Dd2.</title>
        <authorList>
            <consortium name="The Broad Institute Genome Sequencing Platform"/>
            <person name="Volkman S.K."/>
            <person name="Neafsey D.E."/>
            <person name="Dash A.P."/>
            <person name="Chitnis C.E."/>
            <person name="Hartl D.L."/>
            <person name="Young S.K."/>
            <person name="Zeng Q."/>
            <person name="Koehrsen M."/>
            <person name="Alvarado L."/>
            <person name="Berlin A."/>
            <person name="Borenstein D."/>
            <person name="Chapman S.B."/>
            <person name="Chen Z."/>
            <person name="Engels R."/>
            <person name="Freedman E."/>
            <person name="Gellesch M."/>
            <person name="Goldberg J."/>
            <person name="Griggs A."/>
            <person name="Gujja S."/>
            <person name="Heilman E.R."/>
            <person name="Heiman D.I."/>
            <person name="Howarth C."/>
            <person name="Jen D."/>
            <person name="Larson L."/>
            <person name="Mehta T."/>
            <person name="Neiman D."/>
            <person name="Park D."/>
            <person name="Pearson M."/>
            <person name="Roberts A."/>
            <person name="Saif S."/>
            <person name="Shea T."/>
            <person name="Shenoy N."/>
            <person name="Sisk P."/>
            <person name="Stolte C."/>
            <person name="Sykes S."/>
            <person name="Walk T."/>
            <person name="White J."/>
            <person name="Yandava C."/>
            <person name="Haas B."/>
            <person name="Henn M.R."/>
            <person name="Nusbaum C."/>
            <person name="Birren B."/>
        </authorList>
    </citation>
    <scope>NUCLEOTIDE SEQUENCE [LARGE SCALE GENOMIC DNA]</scope>
</reference>
<evidence type="ECO:0000313" key="4">
    <source>
        <dbReference type="Proteomes" id="UP000054282"/>
    </source>
</evidence>
<evidence type="ECO:0000256" key="1">
    <source>
        <dbReference type="SAM" id="Coils"/>
    </source>
</evidence>
<dbReference type="AlphaFoldDB" id="A0A0L7M8K4"/>
<evidence type="ECO:0000313" key="3">
    <source>
        <dbReference type="EMBL" id="KOB89133.1"/>
    </source>
</evidence>
<dbReference type="OrthoDB" id="384590at2759"/>
<dbReference type="KEGG" id="pfd:PFDG_04399"/>